<evidence type="ECO:0000313" key="2">
    <source>
        <dbReference type="EMBL" id="CDO69350.1"/>
    </source>
</evidence>
<reference evidence="2" key="1">
    <citation type="submission" date="2014-01" db="EMBL/GenBank/DDBJ databases">
        <title>The genome of the white-rot fungus Pycnoporus cinnabarinus: a basidiomycete model with a versatile arsenal for lignocellulosic biomass breakdown.</title>
        <authorList>
            <person name="Levasseur A."/>
            <person name="Lomascolo A."/>
            <person name="Ruiz-Duenas F.J."/>
            <person name="Uzan E."/>
            <person name="Piumi F."/>
            <person name="Kues U."/>
            <person name="Ram A.F.J."/>
            <person name="Murat C."/>
            <person name="Haon M."/>
            <person name="Benoit I."/>
            <person name="Arfi Y."/>
            <person name="Chevret D."/>
            <person name="Drula E."/>
            <person name="Kwon M.J."/>
            <person name="Gouret P."/>
            <person name="Lesage-Meessen L."/>
            <person name="Lombard V."/>
            <person name="Mariette J."/>
            <person name="Noirot C."/>
            <person name="Park J."/>
            <person name="Patyshakuliyeva A."/>
            <person name="Wieneger R.A.B."/>
            <person name="Wosten H.A.B."/>
            <person name="Martin F."/>
            <person name="Coutinho P.M."/>
            <person name="de Vries R."/>
            <person name="Martinez A.T."/>
            <person name="Klopp C."/>
            <person name="Pontarotti P."/>
            <person name="Henrissat B."/>
            <person name="Record E."/>
        </authorList>
    </citation>
    <scope>NUCLEOTIDE SEQUENCE [LARGE SCALE GENOMIC DNA]</scope>
    <source>
        <strain evidence="2">BRFM137</strain>
    </source>
</reference>
<accession>A0A060S4V0</accession>
<sequence>MQAMAVFSNARATCNAMGSSATTPTLFGRFATSATSVYPPWRMTDVAEWDPSRDEIVSTKGSSRWGAVGRKHRARLNFERGPVFKAEQHRTWTQPQAVPHGAPLAQVQVGYGRENRGDEEGQYHATDFLHSVDPNNPMYVAIRAGEEARRAVKANRARRDKQACKEAEEWLTELSNPFNPVNIAAQRAAEAMLEETGVMPDFLAFAASISGWVPAARAVSLADVATAIGTLPVTVKGEVKPRTPSPKPRIVSTHKGTSPGSDCRSDSTNSLWSSLTTVSPAEAMDRQPHHGVQAPTPYLSVNGEAVQKEAAREQLRLAASEELWCALRPAFAGMRFLPVDKD</sequence>
<evidence type="ECO:0000256" key="1">
    <source>
        <dbReference type="SAM" id="MobiDB-lite"/>
    </source>
</evidence>
<keyword evidence="3" id="KW-1185">Reference proteome</keyword>
<organism evidence="2 3">
    <name type="scientific">Pycnoporus cinnabarinus</name>
    <name type="common">Cinnabar-red polypore</name>
    <name type="synonym">Trametes cinnabarina</name>
    <dbReference type="NCBI Taxonomy" id="5643"/>
    <lineage>
        <taxon>Eukaryota</taxon>
        <taxon>Fungi</taxon>
        <taxon>Dikarya</taxon>
        <taxon>Basidiomycota</taxon>
        <taxon>Agaricomycotina</taxon>
        <taxon>Agaricomycetes</taxon>
        <taxon>Polyporales</taxon>
        <taxon>Polyporaceae</taxon>
        <taxon>Trametes</taxon>
    </lineage>
</organism>
<dbReference type="EMBL" id="CCBP010000036">
    <property type="protein sequence ID" value="CDO69350.1"/>
    <property type="molecule type" value="Genomic_DNA"/>
</dbReference>
<name>A0A060S4V0_PYCCI</name>
<dbReference type="Proteomes" id="UP000029665">
    <property type="component" value="Unassembled WGS sequence"/>
</dbReference>
<proteinExistence type="predicted"/>
<dbReference type="HOGENOM" id="CLU_811679_0_0_1"/>
<dbReference type="AlphaFoldDB" id="A0A060S4V0"/>
<evidence type="ECO:0000313" key="3">
    <source>
        <dbReference type="Proteomes" id="UP000029665"/>
    </source>
</evidence>
<feature type="compositionally biased region" description="Polar residues" evidence="1">
    <location>
        <begin position="254"/>
        <end position="271"/>
    </location>
</feature>
<protein>
    <submittedName>
        <fullName evidence="2">Uncharacterized protein</fullName>
    </submittedName>
</protein>
<dbReference type="OrthoDB" id="2750676at2759"/>
<gene>
    <name evidence="2" type="ORF">BN946_scf184746.g31</name>
</gene>
<comment type="caution">
    <text evidence="2">The sequence shown here is derived from an EMBL/GenBank/DDBJ whole genome shotgun (WGS) entry which is preliminary data.</text>
</comment>
<feature type="region of interest" description="Disordered" evidence="1">
    <location>
        <begin position="238"/>
        <end position="271"/>
    </location>
</feature>